<evidence type="ECO:0000256" key="2">
    <source>
        <dbReference type="ARBA" id="ARBA00022729"/>
    </source>
</evidence>
<dbReference type="SUPFAM" id="SSF52833">
    <property type="entry name" value="Thioredoxin-like"/>
    <property type="match status" value="1"/>
</dbReference>
<comment type="caution">
    <text evidence="9">The sequence shown here is derived from an EMBL/GenBank/DDBJ whole genome shotgun (WGS) entry which is preliminary data.</text>
</comment>
<feature type="chain" id="PRO_5037179263" description="Thiol:disulfide interchange protein" evidence="7">
    <location>
        <begin position="25"/>
        <end position="205"/>
    </location>
</feature>
<evidence type="ECO:0000259" key="8">
    <source>
        <dbReference type="Pfam" id="PF01323"/>
    </source>
</evidence>
<keyword evidence="2 7" id="KW-0732">Signal</keyword>
<evidence type="ECO:0000256" key="4">
    <source>
        <dbReference type="ARBA" id="ARBA00023284"/>
    </source>
</evidence>
<accession>A0A972JKE7</accession>
<dbReference type="PIRSF" id="PIRSF001488">
    <property type="entry name" value="Tdi_protein"/>
    <property type="match status" value="1"/>
</dbReference>
<evidence type="ECO:0000256" key="6">
    <source>
        <dbReference type="PIRSR" id="PIRSR001488-1"/>
    </source>
</evidence>
<evidence type="ECO:0000313" key="9">
    <source>
        <dbReference type="EMBL" id="NMH66125.1"/>
    </source>
</evidence>
<dbReference type="PANTHER" id="PTHR35891">
    <property type="entry name" value="THIOL:DISULFIDE INTERCHANGE PROTEIN DSBA"/>
    <property type="match status" value="1"/>
</dbReference>
<dbReference type="GO" id="GO:0016491">
    <property type="term" value="F:oxidoreductase activity"/>
    <property type="evidence" value="ECO:0007669"/>
    <property type="project" value="InterPro"/>
</dbReference>
<reference evidence="9" key="1">
    <citation type="submission" date="2020-04" db="EMBL/GenBank/DDBJ databases">
        <title>Description of Shewanella salipaludis sp. nov., isolated from a salt marsh.</title>
        <authorList>
            <person name="Park S."/>
            <person name="Yoon J.-H."/>
        </authorList>
    </citation>
    <scope>NUCLEOTIDE SEQUENCE</scope>
    <source>
        <strain evidence="9">SHSM-M6</strain>
    </source>
</reference>
<evidence type="ECO:0000256" key="5">
    <source>
        <dbReference type="PIRNR" id="PIRNR001488"/>
    </source>
</evidence>
<evidence type="ECO:0000256" key="3">
    <source>
        <dbReference type="ARBA" id="ARBA00023157"/>
    </source>
</evidence>
<keyword evidence="10" id="KW-1185">Reference proteome</keyword>
<evidence type="ECO:0000256" key="1">
    <source>
        <dbReference type="ARBA" id="ARBA00005791"/>
    </source>
</evidence>
<gene>
    <name evidence="9" type="ORF">HC757_13240</name>
</gene>
<dbReference type="Proteomes" id="UP000737113">
    <property type="component" value="Unassembled WGS sequence"/>
</dbReference>
<feature type="domain" description="DSBA-like thioredoxin" evidence="8">
    <location>
        <begin position="94"/>
        <end position="182"/>
    </location>
</feature>
<dbReference type="InterPro" id="IPR050824">
    <property type="entry name" value="Thiol_disulfide_DsbA"/>
</dbReference>
<dbReference type="PANTHER" id="PTHR35891:SF2">
    <property type="entry name" value="THIOL:DISULFIDE INTERCHANGE PROTEIN DSBA"/>
    <property type="match status" value="1"/>
</dbReference>
<proteinExistence type="inferred from homology"/>
<dbReference type="GO" id="GO:0042597">
    <property type="term" value="C:periplasmic space"/>
    <property type="evidence" value="ECO:0007669"/>
    <property type="project" value="UniProtKB-SubCell"/>
</dbReference>
<evidence type="ECO:0000256" key="7">
    <source>
        <dbReference type="SAM" id="SignalP"/>
    </source>
</evidence>
<feature type="disulfide bond" description="Redox-active" evidence="6">
    <location>
        <begin position="55"/>
        <end position="58"/>
    </location>
</feature>
<comment type="similarity">
    <text evidence="1">Belongs to the thioredoxin family. DsbA subfamily.</text>
</comment>
<comment type="subcellular location">
    <subcellularLocation>
        <location evidence="5">Periplasm</location>
    </subcellularLocation>
</comment>
<organism evidence="9 10">
    <name type="scientific">Shewanella salipaludis</name>
    <dbReference type="NCBI Taxonomy" id="2723052"/>
    <lineage>
        <taxon>Bacteria</taxon>
        <taxon>Pseudomonadati</taxon>
        <taxon>Pseudomonadota</taxon>
        <taxon>Gammaproteobacteria</taxon>
        <taxon>Alteromonadales</taxon>
        <taxon>Shewanellaceae</taxon>
        <taxon>Shewanella</taxon>
    </lineage>
</organism>
<dbReference type="Pfam" id="PF01323">
    <property type="entry name" value="DSBA"/>
    <property type="match status" value="1"/>
</dbReference>
<protein>
    <recommendedName>
        <fullName evidence="5">Thiol:disulfide interchange protein</fullName>
    </recommendedName>
</protein>
<name>A0A972JKE7_9GAMM</name>
<keyword evidence="5" id="KW-0574">Periplasm</keyword>
<dbReference type="Gene3D" id="3.40.30.10">
    <property type="entry name" value="Glutaredoxin"/>
    <property type="match status" value="1"/>
</dbReference>
<dbReference type="InterPro" id="IPR023205">
    <property type="entry name" value="DsbA/DsbL"/>
</dbReference>
<dbReference type="CDD" id="cd03019">
    <property type="entry name" value="DsbA_DsbA"/>
    <property type="match status" value="1"/>
</dbReference>
<dbReference type="InterPro" id="IPR001853">
    <property type="entry name" value="DSBA-like_thioredoxin_dom"/>
</dbReference>
<dbReference type="InterPro" id="IPR036249">
    <property type="entry name" value="Thioredoxin-like_sf"/>
</dbReference>
<evidence type="ECO:0000313" key="10">
    <source>
        <dbReference type="Proteomes" id="UP000737113"/>
    </source>
</evidence>
<dbReference type="AlphaFoldDB" id="A0A972JKE7"/>
<sequence>MTLKTLYVGAALIFGLALNLAAEAKNYVEGQDYVKVGGITETKTPVLREFFSYNCPHCYHKDPQIAATVALLSKDIDFVRTPIGAGRPAWILSQQAYYVAQKLKLTEQVHAKIFNQIHELGNAFTRPEQLKAFFVAQGVSPGVFDATFNSVDNQFTLSNYDFQAQLAEIKAVPSLLVNGHYLLNPSSFSPSELAELVRYVAALAD</sequence>
<keyword evidence="4" id="KW-0676">Redox-active center</keyword>
<dbReference type="EMBL" id="JAAXYH010000009">
    <property type="protein sequence ID" value="NMH66125.1"/>
    <property type="molecule type" value="Genomic_DNA"/>
</dbReference>
<feature type="signal peptide" evidence="7">
    <location>
        <begin position="1"/>
        <end position="24"/>
    </location>
</feature>
<keyword evidence="3 5" id="KW-1015">Disulfide bond</keyword>